<evidence type="ECO:0000313" key="2">
    <source>
        <dbReference type="Proteomes" id="UP001295444"/>
    </source>
</evidence>
<keyword evidence="2" id="KW-1185">Reference proteome</keyword>
<dbReference type="Proteomes" id="UP001295444">
    <property type="component" value="Chromosome 07"/>
</dbReference>
<accession>A0AAD1WIQ4</accession>
<dbReference type="AlphaFoldDB" id="A0AAD1WIQ4"/>
<proteinExistence type="predicted"/>
<dbReference type="SUPFAM" id="SSF54001">
    <property type="entry name" value="Cysteine proteinases"/>
    <property type="match status" value="1"/>
</dbReference>
<evidence type="ECO:0008006" key="3">
    <source>
        <dbReference type="Google" id="ProtNLM"/>
    </source>
</evidence>
<dbReference type="Gene3D" id="3.40.395.10">
    <property type="entry name" value="Adenoviral Proteinase, Chain A"/>
    <property type="match status" value="1"/>
</dbReference>
<dbReference type="InterPro" id="IPR038765">
    <property type="entry name" value="Papain-like_cys_pep_sf"/>
</dbReference>
<sequence>MYKPDEQPDQWKTWIMYHNNQQDSTSCGVLILMFAKEFLWTRTISEVKISPEYIRDARLEIACALLQYKDTVGVPSGLFDNSELWDTRKMKGSMFATHEEAPS</sequence>
<name>A0AAD1WIQ4_PELCU</name>
<evidence type="ECO:0000313" key="1">
    <source>
        <dbReference type="EMBL" id="CAH2307100.1"/>
    </source>
</evidence>
<dbReference type="EMBL" id="OW240918">
    <property type="protein sequence ID" value="CAH2307100.1"/>
    <property type="molecule type" value="Genomic_DNA"/>
</dbReference>
<gene>
    <name evidence="1" type="ORF">PECUL_23A057327</name>
</gene>
<protein>
    <recommendedName>
        <fullName evidence="3">Ubiquitin-like protease family profile domain-containing protein</fullName>
    </recommendedName>
</protein>
<reference evidence="1" key="1">
    <citation type="submission" date="2022-03" db="EMBL/GenBank/DDBJ databases">
        <authorList>
            <person name="Alioto T."/>
            <person name="Alioto T."/>
            <person name="Gomez Garrido J."/>
        </authorList>
    </citation>
    <scope>NUCLEOTIDE SEQUENCE</scope>
</reference>
<organism evidence="1 2">
    <name type="scientific">Pelobates cultripes</name>
    <name type="common">Western spadefoot toad</name>
    <dbReference type="NCBI Taxonomy" id="61616"/>
    <lineage>
        <taxon>Eukaryota</taxon>
        <taxon>Metazoa</taxon>
        <taxon>Chordata</taxon>
        <taxon>Craniata</taxon>
        <taxon>Vertebrata</taxon>
        <taxon>Euteleostomi</taxon>
        <taxon>Amphibia</taxon>
        <taxon>Batrachia</taxon>
        <taxon>Anura</taxon>
        <taxon>Pelobatoidea</taxon>
        <taxon>Pelobatidae</taxon>
        <taxon>Pelobates</taxon>
    </lineage>
</organism>